<reference evidence="3 4" key="1">
    <citation type="submission" date="2023-08" db="EMBL/GenBank/DDBJ databases">
        <title>Black Yeasts Isolated from many extreme environments.</title>
        <authorList>
            <person name="Coleine C."/>
            <person name="Stajich J.E."/>
            <person name="Selbmann L."/>
        </authorList>
    </citation>
    <scope>NUCLEOTIDE SEQUENCE [LARGE SCALE GENOMIC DNA]</scope>
    <source>
        <strain evidence="3 4">CCFEE 536</strain>
    </source>
</reference>
<dbReference type="Proteomes" id="UP001357485">
    <property type="component" value="Unassembled WGS sequence"/>
</dbReference>
<keyword evidence="4" id="KW-1185">Reference proteome</keyword>
<evidence type="ECO:0000259" key="2">
    <source>
        <dbReference type="PROSITE" id="PS51084"/>
    </source>
</evidence>
<dbReference type="InterPro" id="IPR029055">
    <property type="entry name" value="Ntn_hydrolases_N"/>
</dbReference>
<evidence type="ECO:0000313" key="3">
    <source>
        <dbReference type="EMBL" id="KAK5257555.1"/>
    </source>
</evidence>
<organism evidence="3 4">
    <name type="scientific">Cryomyces antarcticus</name>
    <dbReference type="NCBI Taxonomy" id="329879"/>
    <lineage>
        <taxon>Eukaryota</taxon>
        <taxon>Fungi</taxon>
        <taxon>Dikarya</taxon>
        <taxon>Ascomycota</taxon>
        <taxon>Pezizomycotina</taxon>
        <taxon>Dothideomycetes</taxon>
        <taxon>Dothideomycetes incertae sedis</taxon>
        <taxon>Cryomyces</taxon>
    </lineage>
</organism>
<dbReference type="PROSITE" id="PS51084">
    <property type="entry name" value="HIT_2"/>
    <property type="match status" value="1"/>
</dbReference>
<dbReference type="PANTHER" id="PTHR10188">
    <property type="entry name" value="L-ASPARAGINASE"/>
    <property type="match status" value="1"/>
</dbReference>
<dbReference type="PANTHER" id="PTHR10188:SF6">
    <property type="entry name" value="N(4)-(BETA-N-ACETYLGLUCOSAMINYL)-L-ASPARAGINASE"/>
    <property type="match status" value="1"/>
</dbReference>
<gene>
    <name evidence="3" type="ORF">LTR16_000285</name>
</gene>
<sequence length="607" mass="65097">MDEEGVAGSRWCVALHGGSAEAWADGQDQEVVKTALREIAEAAGQSLGEGEEAKRVVLDAVIALEDCPYFNAGHGAVLNRDGHHELEAGIVDGRTGHYGAVACLTTVKNPIVAANLMLAGGPALVVGPALDSMAQASSALETVENKYFSTPLRELQWQRKTQQMERGEPSNGWEFGTVGVVALDRYGGLAAGGSTGGTTCKIPGRIGDTAILNAGLLANTEVAIVCSGAGDEVLRRGIAAKIAMYQQNMATSLDEATHRAVLEMAEASNQPCAVLALDSEGNLSIQSAARIFSMASCSSTQSASASLFSTTLPVFPQHCVVETPYIMAGLSRYPTARGQVIAVTRDGDLLRSNNLVSHIAVAQRIARALKSIYSVARCALVSDGSDTFSIVPLHGPLAAFGPMLNTREEFDEFFPGWIVSNEGPRMDDRRLHSICEQIRAVSGYCAQYDAIPDNDNVFAGTIHKESLQWKVWEDDCHVAFLAAYPNTPGLTVLLPKAELGSDVFELSADDLSDLVRAASTVAQMLRRALNVRRCGMIVEGYERQQAHIKLIPIHEMQNNDESPSDCGNQEEFEEAYPGWVTSKPGPPLNDRRELSEQASVVRALLEQ</sequence>
<proteinExistence type="predicted"/>
<dbReference type="Gene3D" id="3.60.20.30">
    <property type="entry name" value="(Glycosyl)asparaginase"/>
    <property type="match status" value="1"/>
</dbReference>
<dbReference type="SUPFAM" id="SSF54197">
    <property type="entry name" value="HIT-like"/>
    <property type="match status" value="1"/>
</dbReference>
<dbReference type="InterPro" id="IPR000246">
    <property type="entry name" value="Peptidase_T2"/>
</dbReference>
<dbReference type="InterPro" id="IPR036265">
    <property type="entry name" value="HIT-like_sf"/>
</dbReference>
<name>A0ABR0M077_9PEZI</name>
<evidence type="ECO:0000313" key="4">
    <source>
        <dbReference type="Proteomes" id="UP001357485"/>
    </source>
</evidence>
<protein>
    <recommendedName>
        <fullName evidence="2">HIT domain-containing protein</fullName>
    </recommendedName>
</protein>
<evidence type="ECO:0000256" key="1">
    <source>
        <dbReference type="PROSITE-ProRule" id="PRU00464"/>
    </source>
</evidence>
<comment type="caution">
    <text evidence="3">The sequence shown here is derived from an EMBL/GenBank/DDBJ whole genome shotgun (WGS) entry which is preliminary data.</text>
</comment>
<accession>A0ABR0M077</accession>
<feature type="domain" description="HIT" evidence="2">
    <location>
        <begin position="457"/>
        <end position="563"/>
    </location>
</feature>
<comment type="caution">
    <text evidence="1">Lacks conserved residue(s) required for the propagation of feature annotation.</text>
</comment>
<dbReference type="InterPro" id="IPR011146">
    <property type="entry name" value="HIT-like"/>
</dbReference>
<dbReference type="Gene3D" id="3.30.428.10">
    <property type="entry name" value="HIT-like"/>
    <property type="match status" value="1"/>
</dbReference>
<dbReference type="Pfam" id="PF01112">
    <property type="entry name" value="Asparaginase_2"/>
    <property type="match status" value="1"/>
</dbReference>
<dbReference type="SUPFAM" id="SSF56235">
    <property type="entry name" value="N-terminal nucleophile aminohydrolases (Ntn hydrolases)"/>
    <property type="match status" value="1"/>
</dbReference>
<dbReference type="EMBL" id="JAVRRA010008212">
    <property type="protein sequence ID" value="KAK5257555.1"/>
    <property type="molecule type" value="Genomic_DNA"/>
</dbReference>